<proteinExistence type="predicted"/>
<organism evidence="1 2">
    <name type="scientific">Bifidobacterium jacchi</name>
    <dbReference type="NCBI Taxonomy" id="2490545"/>
    <lineage>
        <taxon>Bacteria</taxon>
        <taxon>Bacillati</taxon>
        <taxon>Actinomycetota</taxon>
        <taxon>Actinomycetes</taxon>
        <taxon>Bifidobacteriales</taxon>
        <taxon>Bifidobacteriaceae</taxon>
        <taxon>Bifidobacterium</taxon>
    </lineage>
</organism>
<dbReference type="Proteomes" id="UP000326336">
    <property type="component" value="Unassembled WGS sequence"/>
</dbReference>
<evidence type="ECO:0000313" key="2">
    <source>
        <dbReference type="Proteomes" id="UP000326336"/>
    </source>
</evidence>
<dbReference type="OrthoDB" id="4423416at2"/>
<dbReference type="AlphaFoldDB" id="A0A5N5RCD1"/>
<dbReference type="RefSeq" id="WP_151917624.1">
    <property type="nucleotide sequence ID" value="NZ_RQSP01000064.1"/>
</dbReference>
<gene>
    <name evidence="1" type="ORF">EHS19_10060</name>
</gene>
<accession>A0A5N5RCD1</accession>
<keyword evidence="2" id="KW-1185">Reference proteome</keyword>
<comment type="caution">
    <text evidence="1">The sequence shown here is derived from an EMBL/GenBank/DDBJ whole genome shotgun (WGS) entry which is preliminary data.</text>
</comment>
<dbReference type="EMBL" id="RQSP01000064">
    <property type="protein sequence ID" value="KAB5604149.1"/>
    <property type="molecule type" value="Genomic_DNA"/>
</dbReference>
<reference evidence="1 2" key="1">
    <citation type="journal article" date="2019" name="Int. J. Syst. Evol. Microbiol.">
        <title>Bifidobacterium jacchi sp. nov., isolated from the faeces of a baby common marmoset (Callithrix jacchus).</title>
        <authorList>
            <person name="Modesto M."/>
            <person name="Watanabe K."/>
            <person name="Arita M."/>
            <person name="Satti M."/>
            <person name="Oki K."/>
            <person name="Sciavilla P."/>
            <person name="Patavino C."/>
            <person name="Camma C."/>
            <person name="Michelini S."/>
            <person name="Sgorbati B."/>
            <person name="Mattarelli P."/>
        </authorList>
    </citation>
    <scope>NUCLEOTIDE SEQUENCE [LARGE SCALE GENOMIC DNA]</scope>
    <source>
        <strain evidence="1 2">MRM 9.3</strain>
    </source>
</reference>
<protein>
    <submittedName>
        <fullName evidence="1">Uncharacterized protein</fullName>
    </submittedName>
</protein>
<evidence type="ECO:0000313" key="1">
    <source>
        <dbReference type="EMBL" id="KAB5604149.1"/>
    </source>
</evidence>
<sequence length="95" mass="10298">MANTNIVRLNLPAFTEYRRSPEVMAVLDAQAQRLADRANSRARGECEHPEHARFRALDARPTSRGAASIATSTGDPGCYRHNAKHNTLVNALGGG</sequence>
<name>A0A5N5RCD1_9BIFI</name>